<feature type="compositionally biased region" description="Basic residues" evidence="1">
    <location>
        <begin position="25"/>
        <end position="37"/>
    </location>
</feature>
<evidence type="ECO:0000256" key="1">
    <source>
        <dbReference type="SAM" id="MobiDB-lite"/>
    </source>
</evidence>
<dbReference type="Proteomes" id="UP000257109">
    <property type="component" value="Unassembled WGS sequence"/>
</dbReference>
<sequence length="64" mass="7171">MCSVSTPSNKCGKRQSIDGQARHLISNKRRSRHLKGGKRSWRIRQFEDGELADGVNIACEAARC</sequence>
<dbReference type="EMBL" id="QJKJ01001819">
    <property type="protein sequence ID" value="RDY05757.1"/>
    <property type="molecule type" value="Genomic_DNA"/>
</dbReference>
<reference evidence="2" key="1">
    <citation type="submission" date="2018-05" db="EMBL/GenBank/DDBJ databases">
        <title>Draft genome of Mucuna pruriens seed.</title>
        <authorList>
            <person name="Nnadi N.E."/>
            <person name="Vos R."/>
            <person name="Hasami M.H."/>
            <person name="Devisetty U.K."/>
            <person name="Aguiy J.C."/>
        </authorList>
    </citation>
    <scope>NUCLEOTIDE SEQUENCE [LARGE SCALE GENOMIC DNA]</scope>
    <source>
        <strain evidence="2">JCA_2017</strain>
    </source>
</reference>
<organism evidence="2 3">
    <name type="scientific">Mucuna pruriens</name>
    <name type="common">Velvet bean</name>
    <name type="synonym">Dolichos pruriens</name>
    <dbReference type="NCBI Taxonomy" id="157652"/>
    <lineage>
        <taxon>Eukaryota</taxon>
        <taxon>Viridiplantae</taxon>
        <taxon>Streptophyta</taxon>
        <taxon>Embryophyta</taxon>
        <taxon>Tracheophyta</taxon>
        <taxon>Spermatophyta</taxon>
        <taxon>Magnoliopsida</taxon>
        <taxon>eudicotyledons</taxon>
        <taxon>Gunneridae</taxon>
        <taxon>Pentapetalae</taxon>
        <taxon>rosids</taxon>
        <taxon>fabids</taxon>
        <taxon>Fabales</taxon>
        <taxon>Fabaceae</taxon>
        <taxon>Papilionoideae</taxon>
        <taxon>50 kb inversion clade</taxon>
        <taxon>NPAAA clade</taxon>
        <taxon>indigoferoid/millettioid clade</taxon>
        <taxon>Phaseoleae</taxon>
        <taxon>Mucuna</taxon>
    </lineage>
</organism>
<protein>
    <submittedName>
        <fullName evidence="2">Uncharacterized protein</fullName>
    </submittedName>
</protein>
<gene>
    <name evidence="2" type="ORF">CR513_10365</name>
</gene>
<feature type="region of interest" description="Disordered" evidence="1">
    <location>
        <begin position="1"/>
        <end position="37"/>
    </location>
</feature>
<dbReference type="AlphaFoldDB" id="A0A371HSL4"/>
<feature type="non-terminal residue" evidence="2">
    <location>
        <position position="1"/>
    </location>
</feature>
<name>A0A371HSL4_MUCPR</name>
<comment type="caution">
    <text evidence="2">The sequence shown here is derived from an EMBL/GenBank/DDBJ whole genome shotgun (WGS) entry which is preliminary data.</text>
</comment>
<keyword evidence="3" id="KW-1185">Reference proteome</keyword>
<evidence type="ECO:0000313" key="2">
    <source>
        <dbReference type="EMBL" id="RDY05757.1"/>
    </source>
</evidence>
<proteinExistence type="predicted"/>
<evidence type="ECO:0000313" key="3">
    <source>
        <dbReference type="Proteomes" id="UP000257109"/>
    </source>
</evidence>
<accession>A0A371HSL4</accession>